<sequence length="74" mass="8084">MLPPKSKAKTADFSADRAGLREGEVIFRIDGQRMTSRDHIVGYLDAAETPNILIRYVPNGSVESAVTVAVPIDR</sequence>
<dbReference type="Proteomes" id="UP000608594">
    <property type="component" value="Unassembled WGS sequence"/>
</dbReference>
<dbReference type="AlphaFoldDB" id="A0A926JEI8"/>
<keyword evidence="3" id="KW-1185">Reference proteome</keyword>
<organism evidence="2 3">
    <name type="scientific">Paracoccus amoyensis</name>
    <dbReference type="NCBI Taxonomy" id="2760093"/>
    <lineage>
        <taxon>Bacteria</taxon>
        <taxon>Pseudomonadati</taxon>
        <taxon>Pseudomonadota</taxon>
        <taxon>Alphaproteobacteria</taxon>
        <taxon>Rhodobacterales</taxon>
        <taxon>Paracoccaceae</taxon>
        <taxon>Paracoccus</taxon>
    </lineage>
</organism>
<evidence type="ECO:0000313" key="2">
    <source>
        <dbReference type="EMBL" id="MBC9248288.1"/>
    </source>
</evidence>
<feature type="domain" description="PDZ" evidence="1">
    <location>
        <begin position="15"/>
        <end position="54"/>
    </location>
</feature>
<gene>
    <name evidence="2" type="ORF">H4P12_16585</name>
</gene>
<name>A0A926JEI8_9RHOB</name>
<dbReference type="InterPro" id="IPR036034">
    <property type="entry name" value="PDZ_sf"/>
</dbReference>
<reference evidence="2" key="1">
    <citation type="submission" date="2020-08" db="EMBL/GenBank/DDBJ databases">
        <title>Paracoccus amoyensis sp. nov., isolated from the surface seawater at coast of Xiamen, Fujian.</title>
        <authorList>
            <person name="Lyu L."/>
        </authorList>
    </citation>
    <scope>NUCLEOTIDE SEQUENCE</scope>
    <source>
        <strain evidence="2">11-3</strain>
    </source>
</reference>
<accession>A0A926JEI8</accession>
<comment type="caution">
    <text evidence="2">The sequence shown here is derived from an EMBL/GenBank/DDBJ whole genome shotgun (WGS) entry which is preliminary data.</text>
</comment>
<evidence type="ECO:0000259" key="1">
    <source>
        <dbReference type="Pfam" id="PF17820"/>
    </source>
</evidence>
<dbReference type="Gene3D" id="2.30.42.10">
    <property type="match status" value="1"/>
</dbReference>
<dbReference type="SUPFAM" id="SSF50156">
    <property type="entry name" value="PDZ domain-like"/>
    <property type="match status" value="1"/>
</dbReference>
<dbReference type="InterPro" id="IPR041489">
    <property type="entry name" value="PDZ_6"/>
</dbReference>
<dbReference type="Pfam" id="PF17820">
    <property type="entry name" value="PDZ_6"/>
    <property type="match status" value="1"/>
</dbReference>
<dbReference type="EMBL" id="JACOQL010000005">
    <property type="protein sequence ID" value="MBC9248288.1"/>
    <property type="molecule type" value="Genomic_DNA"/>
</dbReference>
<proteinExistence type="predicted"/>
<evidence type="ECO:0000313" key="3">
    <source>
        <dbReference type="Proteomes" id="UP000608594"/>
    </source>
</evidence>
<protein>
    <recommendedName>
        <fullName evidence="1">PDZ domain-containing protein</fullName>
    </recommendedName>
</protein>